<dbReference type="PANTHER" id="PTHR34597:SF3">
    <property type="entry name" value="OUTER MEMBRANE TRANSPORTER CDIB"/>
    <property type="match status" value="1"/>
</dbReference>
<dbReference type="Gene3D" id="2.40.160.50">
    <property type="entry name" value="membrane protein fhac: a member of the omp85/tpsb transporter family"/>
    <property type="match status" value="1"/>
</dbReference>
<dbReference type="GO" id="GO:0046819">
    <property type="term" value="P:protein secretion by the type V secretion system"/>
    <property type="evidence" value="ECO:0007669"/>
    <property type="project" value="TreeGrafter"/>
</dbReference>
<dbReference type="Proteomes" id="UP000044625">
    <property type="component" value="Unassembled WGS sequence"/>
</dbReference>
<evidence type="ECO:0000313" key="3">
    <source>
        <dbReference type="EMBL" id="CNI22299.1"/>
    </source>
</evidence>
<reference evidence="4 5" key="2">
    <citation type="submission" date="2015-03" db="EMBL/GenBank/DDBJ databases">
        <authorList>
            <consortium name="Pathogen Informatics"/>
            <person name="Murphy D."/>
        </authorList>
    </citation>
    <scope>NUCLEOTIDE SEQUENCE [LARGE SCALE GENOMIC DNA]</scope>
    <source>
        <strain evidence="5">type strain: CIP110230</strain>
        <strain evidence="4">Type strain: CIP110230</strain>
    </source>
</reference>
<dbReference type="InterPro" id="IPR051544">
    <property type="entry name" value="TPS_OM_transporter"/>
</dbReference>
<dbReference type="AlphaFoldDB" id="A0A0T9QPQ8"/>
<dbReference type="STRING" id="1288385.ERS137968_01773"/>
<gene>
    <name evidence="3" type="primary">shlB_2</name>
    <name evidence="4" type="synonym">shlB_1</name>
    <name evidence="3" type="ORF">ERS008529_03429</name>
    <name evidence="4" type="ORF">ERS137968_01773</name>
</gene>
<name>A0A0T9QPQ8_9GAMM</name>
<evidence type="ECO:0000313" key="4">
    <source>
        <dbReference type="EMBL" id="CRY66334.1"/>
    </source>
</evidence>
<evidence type="ECO:0000313" key="5">
    <source>
        <dbReference type="Proteomes" id="UP000044625"/>
    </source>
</evidence>
<reference evidence="6" key="1">
    <citation type="submission" date="2015-03" db="EMBL/GenBank/DDBJ databases">
        <authorList>
            <consortium name="Pathogen Informatics"/>
        </authorList>
    </citation>
    <scope>NUCLEOTIDE SEQUENCE [LARGE SCALE GENOMIC DNA]</scope>
    <source>
        <strain evidence="6">A125KOH2</strain>
    </source>
</reference>
<accession>A0A0T9QPQ8</accession>
<sequence>MDGSLYLTLIPGRVDRIEHHDDSDSYAQLSPLFPGRSGDLVNLRQLEQGLENLQRLPSVNATMDVKLNREDLSSNIVVKRQQSRFWRINAFLDDAGHYAVGRYRAGVTFFLDNPLSLSDLAYFSTSRDLDNHHSKGNNHFSLHYSVPYGNWLWNVTGSRGAYYQSLLLANKTFKYHSRWQSLDLKIQRLLMRGDDYKTVVYTGALIRKSNRFLVDKELDVQRQNTVDWQLGLQHLHYTHWATIRAGVNYQQGTQWFGARPSLGKESFPAAKRINVTASLDIPFKLGDQRFYYQPTFSQQYAGTHLVMQDKFSIGGRNSVRGFPTGNALVGSQGGVLKNDIAWIIPHTASQFYVGVDYGGVSEKGSPFLVEEHLAGAVVGIQGNYHRFGYNFNIGIPLAKPANFTTDPVVLGFTLNWQY</sequence>
<evidence type="ECO:0000259" key="2">
    <source>
        <dbReference type="Pfam" id="PF17287"/>
    </source>
</evidence>
<dbReference type="Pfam" id="PF17287">
    <property type="entry name" value="POTRA_3"/>
    <property type="match status" value="1"/>
</dbReference>
<protein>
    <submittedName>
        <fullName evidence="3 4">Hemolysin activator protein</fullName>
    </submittedName>
</protein>
<dbReference type="EMBL" id="CWJL01000007">
    <property type="protein sequence ID" value="CRY66334.1"/>
    <property type="molecule type" value="Genomic_DNA"/>
</dbReference>
<dbReference type="PANTHER" id="PTHR34597">
    <property type="entry name" value="SLR1661 PROTEIN"/>
    <property type="match status" value="1"/>
</dbReference>
<proteinExistence type="predicted"/>
<feature type="domain" description="Haemolysin activator HlyB C-terminal" evidence="1">
    <location>
        <begin position="74"/>
        <end position="382"/>
    </location>
</feature>
<dbReference type="InterPro" id="IPR035251">
    <property type="entry name" value="ShlB_POTRA"/>
</dbReference>
<keyword evidence="5" id="KW-1185">Reference proteome</keyword>
<dbReference type="Pfam" id="PF03865">
    <property type="entry name" value="ShlB"/>
    <property type="match status" value="1"/>
</dbReference>
<reference evidence="3" key="3">
    <citation type="submission" date="2015-03" db="EMBL/GenBank/DDBJ databases">
        <authorList>
            <person name="Murphy D."/>
        </authorList>
    </citation>
    <scope>NUCLEOTIDE SEQUENCE [LARGE SCALE GENOMIC DNA]</scope>
    <source>
        <strain evidence="3">A125KOH2</strain>
    </source>
</reference>
<feature type="domain" description="ShlB POTRA" evidence="2">
    <location>
        <begin position="18"/>
        <end position="65"/>
    </location>
</feature>
<dbReference type="EMBL" id="CQAZ01000034">
    <property type="protein sequence ID" value="CNI22299.1"/>
    <property type="molecule type" value="Genomic_DNA"/>
</dbReference>
<dbReference type="GO" id="GO:0098046">
    <property type="term" value="C:type V protein secretion system complex"/>
    <property type="evidence" value="ECO:0007669"/>
    <property type="project" value="TreeGrafter"/>
</dbReference>
<dbReference type="Proteomes" id="UP000045840">
    <property type="component" value="Unassembled WGS sequence"/>
</dbReference>
<evidence type="ECO:0000259" key="1">
    <source>
        <dbReference type="Pfam" id="PF03865"/>
    </source>
</evidence>
<dbReference type="InterPro" id="IPR005565">
    <property type="entry name" value="Hemolysn_activator_HlyB_C"/>
</dbReference>
<evidence type="ECO:0000313" key="6">
    <source>
        <dbReference type="Proteomes" id="UP000045840"/>
    </source>
</evidence>
<organism evidence="3 6">
    <name type="scientific">Yersinia pekkanenii</name>
    <dbReference type="NCBI Taxonomy" id="1288385"/>
    <lineage>
        <taxon>Bacteria</taxon>
        <taxon>Pseudomonadati</taxon>
        <taxon>Pseudomonadota</taxon>
        <taxon>Gammaproteobacteria</taxon>
        <taxon>Enterobacterales</taxon>
        <taxon>Yersiniaceae</taxon>
        <taxon>Yersinia</taxon>
    </lineage>
</organism>
<dbReference type="GO" id="GO:0008320">
    <property type="term" value="F:protein transmembrane transporter activity"/>
    <property type="evidence" value="ECO:0007669"/>
    <property type="project" value="TreeGrafter"/>
</dbReference>